<organism evidence="13">
    <name type="scientific">Aedes albopictus</name>
    <name type="common">Asian tiger mosquito</name>
    <name type="synonym">Stegomyia albopicta</name>
    <dbReference type="NCBI Taxonomy" id="7160"/>
    <lineage>
        <taxon>Eukaryota</taxon>
        <taxon>Metazoa</taxon>
        <taxon>Ecdysozoa</taxon>
        <taxon>Arthropoda</taxon>
        <taxon>Hexapoda</taxon>
        <taxon>Insecta</taxon>
        <taxon>Pterygota</taxon>
        <taxon>Neoptera</taxon>
        <taxon>Endopterygota</taxon>
        <taxon>Diptera</taxon>
        <taxon>Nematocera</taxon>
        <taxon>Culicoidea</taxon>
        <taxon>Culicidae</taxon>
        <taxon>Culicinae</taxon>
        <taxon>Aedini</taxon>
        <taxon>Aedes</taxon>
        <taxon>Stegomyia</taxon>
    </lineage>
</organism>
<comment type="similarity">
    <text evidence="2 10 11">Belongs to the peptidase C12 family.</text>
</comment>
<feature type="site" description="Transition state stabilizer" evidence="10">
    <location>
        <position position="87"/>
    </location>
</feature>
<keyword evidence="7 10" id="KW-0788">Thiol protease</keyword>
<keyword evidence="5 10" id="KW-0833">Ubl conjugation pathway</keyword>
<dbReference type="FunFam" id="3.40.532.10:FF:000006">
    <property type="entry name" value="Ubiquitin carboxyl-terminal hydrolase"/>
    <property type="match status" value="1"/>
</dbReference>
<evidence type="ECO:0000256" key="9">
    <source>
        <dbReference type="ARBA" id="ARBA00073226"/>
    </source>
</evidence>
<dbReference type="Pfam" id="PF01088">
    <property type="entry name" value="Peptidase_C12"/>
    <property type="match status" value="1"/>
</dbReference>
<dbReference type="VEuPathDB" id="VectorBase:AALF012628"/>
<dbReference type="GO" id="GO:0006511">
    <property type="term" value="P:ubiquitin-dependent protein catabolic process"/>
    <property type="evidence" value="ECO:0007669"/>
    <property type="project" value="UniProtKB-UniRule"/>
</dbReference>
<evidence type="ECO:0000256" key="2">
    <source>
        <dbReference type="ARBA" id="ARBA00009326"/>
    </source>
</evidence>
<evidence type="ECO:0000313" key="13">
    <source>
        <dbReference type="EMBL" id="JAC09592.1"/>
    </source>
</evidence>
<evidence type="ECO:0000256" key="6">
    <source>
        <dbReference type="ARBA" id="ARBA00022801"/>
    </source>
</evidence>
<reference evidence="13" key="1">
    <citation type="journal article" date="2014" name="PLoS Negl. Trop. Dis.">
        <title>Identification and characterization of seminal fluid proteins in the Asian tiger mosquito, Aedes albopictus.</title>
        <authorList>
            <person name="Boes K.E."/>
            <person name="Ribeiro J.M."/>
            <person name="Wong A."/>
            <person name="Harrington L.C."/>
            <person name="Wolfner M.F."/>
            <person name="Sirot L.K."/>
        </authorList>
    </citation>
    <scope>NUCLEOTIDE SEQUENCE</scope>
    <source>
        <tissue evidence="13">Reproductive organs</tissue>
    </source>
</reference>
<evidence type="ECO:0000256" key="8">
    <source>
        <dbReference type="ARBA" id="ARBA00055560"/>
    </source>
</evidence>
<dbReference type="EMBL" id="GAPW01004006">
    <property type="protein sequence ID" value="JAC09592.1"/>
    <property type="molecule type" value="mRNA"/>
</dbReference>
<evidence type="ECO:0000256" key="5">
    <source>
        <dbReference type="ARBA" id="ARBA00022786"/>
    </source>
</evidence>
<dbReference type="InterPro" id="IPR001578">
    <property type="entry name" value="Peptidase_C12_UCH"/>
</dbReference>
<dbReference type="GO" id="GO:0016579">
    <property type="term" value="P:protein deubiquitination"/>
    <property type="evidence" value="ECO:0007669"/>
    <property type="project" value="TreeGrafter"/>
</dbReference>
<dbReference type="AlphaFoldDB" id="A0A023EKD3"/>
<dbReference type="SUPFAM" id="SSF54001">
    <property type="entry name" value="Cysteine proteinases"/>
    <property type="match status" value="1"/>
</dbReference>
<dbReference type="PROSITE" id="PS52048">
    <property type="entry name" value="UCH_DOMAIN"/>
    <property type="match status" value="1"/>
</dbReference>
<dbReference type="InterPro" id="IPR036959">
    <property type="entry name" value="Peptidase_C12_UCH_sf"/>
</dbReference>
<feature type="site" description="Important for enzyme activity" evidence="10">
    <location>
        <position position="181"/>
    </location>
</feature>
<dbReference type="PRINTS" id="PR00707">
    <property type="entry name" value="UBCTHYDRLASE"/>
</dbReference>
<feature type="active site" description="Nucleophile" evidence="10">
    <location>
        <position position="93"/>
    </location>
</feature>
<evidence type="ECO:0000259" key="12">
    <source>
        <dbReference type="PROSITE" id="PS52048"/>
    </source>
</evidence>
<evidence type="ECO:0000256" key="3">
    <source>
        <dbReference type="ARBA" id="ARBA00012759"/>
    </source>
</evidence>
<feature type="domain" description="UCH catalytic" evidence="12">
    <location>
        <begin position="3"/>
        <end position="226"/>
    </location>
</feature>
<dbReference type="InterPro" id="IPR038765">
    <property type="entry name" value="Papain-like_cys_pep_sf"/>
</dbReference>
<feature type="active site" description="Proton donor" evidence="10">
    <location>
        <position position="166"/>
    </location>
</feature>
<accession>A0A023EKD3</accession>
<dbReference type="MEROPS" id="C12.008"/>
<keyword evidence="6 10" id="KW-0378">Hydrolase</keyword>
<comment type="function">
    <text evidence="8">Ubiquitin-protein hydrolase is involved both in the processing of ubiquitin precursors and of ubiquitinated proteins. This enzyme is a thiol protease that recognizes and hydrolyzes a peptide bond at the C-terminal glycine of ubiquitin.</text>
</comment>
<proteinExistence type="evidence at transcript level"/>
<evidence type="ECO:0000256" key="1">
    <source>
        <dbReference type="ARBA" id="ARBA00000707"/>
    </source>
</evidence>
<dbReference type="PANTHER" id="PTHR10589:SF17">
    <property type="entry name" value="UBIQUITIN CARBOXYL-TERMINAL HYDROLASE"/>
    <property type="match status" value="1"/>
</dbReference>
<keyword evidence="4 10" id="KW-0645">Protease</keyword>
<dbReference type="GO" id="GO:0005737">
    <property type="term" value="C:cytoplasm"/>
    <property type="evidence" value="ECO:0007669"/>
    <property type="project" value="TreeGrafter"/>
</dbReference>
<name>A0A023EKD3_AEDAL</name>
<dbReference type="VEuPathDB" id="VectorBase:AALFPA_058163"/>
<dbReference type="GO" id="GO:0004843">
    <property type="term" value="F:cysteine-type deubiquitinase activity"/>
    <property type="evidence" value="ECO:0007669"/>
    <property type="project" value="UniProtKB-UniRule"/>
</dbReference>
<dbReference type="EC" id="3.4.19.12" evidence="3 11"/>
<evidence type="ECO:0000256" key="10">
    <source>
        <dbReference type="PROSITE-ProRule" id="PRU01393"/>
    </source>
</evidence>
<evidence type="ECO:0000256" key="4">
    <source>
        <dbReference type="ARBA" id="ARBA00022670"/>
    </source>
</evidence>
<evidence type="ECO:0000256" key="11">
    <source>
        <dbReference type="RuleBase" id="RU361215"/>
    </source>
</evidence>
<dbReference type="Gene3D" id="3.40.532.10">
    <property type="entry name" value="Peptidase C12, ubiquitin carboxyl-terminal hydrolase"/>
    <property type="match status" value="1"/>
</dbReference>
<evidence type="ECO:0000256" key="7">
    <source>
        <dbReference type="ARBA" id="ARBA00022807"/>
    </source>
</evidence>
<dbReference type="VEuPathDB" id="VectorBase:AALC636_035140"/>
<comment type="catalytic activity">
    <reaction evidence="1 10 11">
        <text>Thiol-dependent hydrolysis of ester, thioester, amide, peptide and isopeptide bonds formed by the C-terminal Gly of ubiquitin (a 76-residue protein attached to proteins as an intracellular targeting signal).</text>
        <dbReference type="EC" id="3.4.19.12"/>
    </reaction>
</comment>
<sequence>MTTWLPLESNPEVLNKYLGQLGVSPLWNVVDIYGTDEELMAFVPQPLKSLIFLFPCSDAYEEYRAKEDAELKAKNIEHPKSLFYMRQYVHNACGTIALVHAVLNNPDIELEEGSVIKKYWDAAKDKTPEERGKLLENDATFTETHEVIANEGQTAAPDINEKVYHHFIAFVHHEGKLYELDGRKSFPIQHGETSPEKLLYDAIAVCQQYIARDPKEVRFTMMGLVPTQ</sequence>
<protein>
    <recommendedName>
        <fullName evidence="9 11">Ubiquitin carboxyl-terminal hydrolase</fullName>
        <ecNumber evidence="3 11">3.4.19.12</ecNumber>
    </recommendedName>
</protein>
<dbReference type="CDD" id="cd09616">
    <property type="entry name" value="Peptidase_C12_UCH_L1_L3"/>
    <property type="match status" value="1"/>
</dbReference>
<dbReference type="PANTHER" id="PTHR10589">
    <property type="entry name" value="UBIQUITIN CARBOXYL-TERMINAL HYDROLASE"/>
    <property type="match status" value="1"/>
</dbReference>